<accession>A0A0B7IMH9</accession>
<name>A0A0B7IMH9_9FLAO</name>
<sequence length="44" mass="5071">MLGDRGIKPEELPPAEDIKKIERKVAKEQKNIQQNSKKLPKSKE</sequence>
<organism evidence="2 3">
    <name type="scientific">Capnocytophaga canis</name>
    <dbReference type="NCBI Taxonomy" id="1848903"/>
    <lineage>
        <taxon>Bacteria</taxon>
        <taxon>Pseudomonadati</taxon>
        <taxon>Bacteroidota</taxon>
        <taxon>Flavobacteriia</taxon>
        <taxon>Flavobacteriales</taxon>
        <taxon>Flavobacteriaceae</taxon>
        <taxon>Capnocytophaga</taxon>
    </lineage>
</organism>
<dbReference type="Proteomes" id="UP000038200">
    <property type="component" value="Unassembled WGS sequence"/>
</dbReference>
<proteinExistence type="predicted"/>
<reference evidence="2 3" key="1">
    <citation type="submission" date="2015-01" db="EMBL/GenBank/DDBJ databases">
        <authorList>
            <person name="Xiang T."/>
            <person name="Song Y."/>
            <person name="Huang L."/>
            <person name="Wang B."/>
            <person name="Wu P."/>
        </authorList>
    </citation>
    <scope>NUCLEOTIDE SEQUENCE [LARGE SCALE GENOMIC DNA]</scope>
    <source>
        <strain evidence="2 3">CcD93</strain>
    </source>
</reference>
<evidence type="ECO:0000313" key="2">
    <source>
        <dbReference type="EMBL" id="CEN51809.1"/>
    </source>
</evidence>
<protein>
    <submittedName>
        <fullName evidence="2">Uncharacterized protein</fullName>
    </submittedName>
</protein>
<feature type="region of interest" description="Disordered" evidence="1">
    <location>
        <begin position="23"/>
        <end position="44"/>
    </location>
</feature>
<evidence type="ECO:0000256" key="1">
    <source>
        <dbReference type="SAM" id="MobiDB-lite"/>
    </source>
</evidence>
<gene>
    <name evidence="2" type="ORF">CCAND93_1910002</name>
</gene>
<dbReference type="EMBL" id="CDOL01000103">
    <property type="protein sequence ID" value="CEN51809.1"/>
    <property type="molecule type" value="Genomic_DNA"/>
</dbReference>
<evidence type="ECO:0000313" key="3">
    <source>
        <dbReference type="Proteomes" id="UP000038200"/>
    </source>
</evidence>
<dbReference type="AlphaFoldDB" id="A0A0B7IMH9"/>